<gene>
    <name evidence="2" type="ORF">EV665_11582</name>
</gene>
<keyword evidence="3" id="KW-1185">Reference proteome</keyword>
<dbReference type="AlphaFoldDB" id="A0A4R2CIS0"/>
<dbReference type="EMBL" id="SLVX01000015">
    <property type="protein sequence ID" value="TCN40636.1"/>
    <property type="molecule type" value="Genomic_DNA"/>
</dbReference>
<evidence type="ECO:0000313" key="2">
    <source>
        <dbReference type="EMBL" id="TCN40636.1"/>
    </source>
</evidence>
<evidence type="ECO:0000313" key="3">
    <source>
        <dbReference type="Proteomes" id="UP000295351"/>
    </source>
</evidence>
<name>A0A4R2CIS0_SHIGR</name>
<organism evidence="2 3">
    <name type="scientific">Shinella granuli</name>
    <dbReference type="NCBI Taxonomy" id="323621"/>
    <lineage>
        <taxon>Bacteria</taxon>
        <taxon>Pseudomonadati</taxon>
        <taxon>Pseudomonadota</taxon>
        <taxon>Alphaproteobacteria</taxon>
        <taxon>Hyphomicrobiales</taxon>
        <taxon>Rhizobiaceae</taxon>
        <taxon>Shinella</taxon>
    </lineage>
</organism>
<dbReference type="Proteomes" id="UP000295351">
    <property type="component" value="Unassembled WGS sequence"/>
</dbReference>
<protein>
    <submittedName>
        <fullName evidence="2">Uncharacterized protein</fullName>
    </submittedName>
</protein>
<comment type="caution">
    <text evidence="2">The sequence shown here is derived from an EMBL/GenBank/DDBJ whole genome shotgun (WGS) entry which is preliminary data.</text>
</comment>
<sequence>MAMNENLFDVPPAASAEKRRSLKGTLHPLHEAAMRIADIGLGRSRNRTKDLVGMLLAHGARAWRSGQPAAGIHLHVGVSERRHPVRLRLR</sequence>
<dbReference type="RefSeq" id="WP_064332506.1">
    <property type="nucleotide sequence ID" value="NZ_BAABEI010000012.1"/>
</dbReference>
<reference evidence="2 3" key="1">
    <citation type="submission" date="2019-03" db="EMBL/GenBank/DDBJ databases">
        <title>Genomic Encyclopedia of Type Strains, Phase IV (KMG-IV): sequencing the most valuable type-strain genomes for metagenomic binning, comparative biology and taxonomic classification.</title>
        <authorList>
            <person name="Goeker M."/>
        </authorList>
    </citation>
    <scope>NUCLEOTIDE SEQUENCE [LARGE SCALE GENOMIC DNA]</scope>
    <source>
        <strain evidence="2 3">DSM 18401</strain>
    </source>
</reference>
<proteinExistence type="predicted"/>
<evidence type="ECO:0000256" key="1">
    <source>
        <dbReference type="SAM" id="MobiDB-lite"/>
    </source>
</evidence>
<accession>A0A4R2CIS0</accession>
<feature type="region of interest" description="Disordered" evidence="1">
    <location>
        <begin position="1"/>
        <end position="20"/>
    </location>
</feature>